<sequence>MKAIMRAAAKAGVCKTRVAAASAILREMTAASDRVRVSAEVGVLGLATASVAEIAGRVRMSVRLRLATSRLNRAQQVMVAANYGMGGKIRTVQVRVALLFRELLAGCGRRAARRYQPLGPGAGTGAVGYTGFRNGRSGGRRVHPGRSAAAVVVNRAVLRGSWDDLTPAGLL</sequence>
<dbReference type="RefSeq" id="WP_150043106.1">
    <property type="nucleotide sequence ID" value="NZ_OW485601.1"/>
</dbReference>
<dbReference type="AlphaFoldDB" id="A0A5M6INK3"/>
<name>A0A5M6INK3_9PROT</name>
<evidence type="ECO:0000313" key="1">
    <source>
        <dbReference type="EMBL" id="KAA5609840.1"/>
    </source>
</evidence>
<evidence type="ECO:0000313" key="2">
    <source>
        <dbReference type="Proteomes" id="UP000325255"/>
    </source>
</evidence>
<dbReference type="Proteomes" id="UP000325255">
    <property type="component" value="Unassembled WGS sequence"/>
</dbReference>
<gene>
    <name evidence="1" type="ORF">F1189_22380</name>
</gene>
<dbReference type="EMBL" id="VWPK01000043">
    <property type="protein sequence ID" value="KAA5609840.1"/>
    <property type="molecule type" value="Genomic_DNA"/>
</dbReference>
<protein>
    <submittedName>
        <fullName evidence="1">Uncharacterized protein</fullName>
    </submittedName>
</protein>
<organism evidence="1 2">
    <name type="scientific">Rhodovastum atsumiense</name>
    <dbReference type="NCBI Taxonomy" id="504468"/>
    <lineage>
        <taxon>Bacteria</taxon>
        <taxon>Pseudomonadati</taxon>
        <taxon>Pseudomonadota</taxon>
        <taxon>Alphaproteobacteria</taxon>
        <taxon>Acetobacterales</taxon>
        <taxon>Acetobacteraceae</taxon>
        <taxon>Rhodovastum</taxon>
    </lineage>
</organism>
<accession>A0A5M6INK3</accession>
<keyword evidence="2" id="KW-1185">Reference proteome</keyword>
<comment type="caution">
    <text evidence="1">The sequence shown here is derived from an EMBL/GenBank/DDBJ whole genome shotgun (WGS) entry which is preliminary data.</text>
</comment>
<reference evidence="1 2" key="1">
    <citation type="submission" date="2019-09" db="EMBL/GenBank/DDBJ databases">
        <title>Genome sequence of Rhodovastum atsumiense, a diverse member of the Acetobacteraceae family of non-sulfur purple photosynthetic bacteria.</title>
        <authorList>
            <person name="Meyer T."/>
            <person name="Kyndt J."/>
        </authorList>
    </citation>
    <scope>NUCLEOTIDE SEQUENCE [LARGE SCALE GENOMIC DNA]</scope>
    <source>
        <strain evidence="1 2">DSM 21279</strain>
    </source>
</reference>
<proteinExistence type="predicted"/>